<dbReference type="EMBL" id="PVLV01000200">
    <property type="protein sequence ID" value="PRH78508.1"/>
    <property type="molecule type" value="Genomic_DNA"/>
</dbReference>
<proteinExistence type="predicted"/>
<dbReference type="OrthoDB" id="3787729at2"/>
<sequence length="235" mass="24069">MAVIHETTVTPTKLELLAAWLPGRPWYAGSAPDLERAGGFRLDDPDGEVGIEFMVVNDSAGGGPVSYLVPVAYRGAPLDGAEDALVGTMEHGVLGQRWVYDGAHDPVVQAQLLAFLAGRAEPQAQSVSDTPDPSVVAHTPGGALPAGLAATGVADGPDGTDISVREGGADGNGNGSGDGDGGELTLKLVRVLQGERQTGPETDPATTRAYATADWNLPAGGRARGLIAMLRDAIR</sequence>
<keyword evidence="2" id="KW-0547">Nucleotide-binding</keyword>
<keyword evidence="1" id="KW-0808">Transferase</keyword>
<organism evidence="7 8">
    <name type="scientific">Streptomyces solincola</name>
    <dbReference type="NCBI Taxonomy" id="2100817"/>
    <lineage>
        <taxon>Bacteria</taxon>
        <taxon>Bacillati</taxon>
        <taxon>Actinomycetota</taxon>
        <taxon>Actinomycetes</taxon>
        <taxon>Kitasatosporales</taxon>
        <taxon>Streptomycetaceae</taxon>
        <taxon>Streptomyces</taxon>
    </lineage>
</organism>
<keyword evidence="8" id="KW-1185">Reference proteome</keyword>
<evidence type="ECO:0000259" key="6">
    <source>
        <dbReference type="Pfam" id="PF18085"/>
    </source>
</evidence>
<dbReference type="GO" id="GO:0005524">
    <property type="term" value="F:ATP binding"/>
    <property type="evidence" value="ECO:0007669"/>
    <property type="project" value="UniProtKB-KW"/>
</dbReference>
<dbReference type="AlphaFoldDB" id="A0A2S9PVS4"/>
<dbReference type="GO" id="GO:0016301">
    <property type="term" value="F:kinase activity"/>
    <property type="evidence" value="ECO:0007669"/>
    <property type="project" value="UniProtKB-KW"/>
</dbReference>
<gene>
    <name evidence="7" type="ORF">C6N75_14625</name>
</gene>
<feature type="compositionally biased region" description="Gly residues" evidence="5">
    <location>
        <begin position="169"/>
        <end position="179"/>
    </location>
</feature>
<feature type="region of interest" description="Disordered" evidence="5">
    <location>
        <begin position="157"/>
        <end position="183"/>
    </location>
</feature>
<reference evidence="7 8" key="1">
    <citation type="submission" date="2018-03" db="EMBL/GenBank/DDBJ databases">
        <title>Novel Streptomyces sp. from soil.</title>
        <authorList>
            <person name="Tan G.Y.A."/>
            <person name="Lee Z.Y."/>
        </authorList>
    </citation>
    <scope>NUCLEOTIDE SEQUENCE [LARGE SCALE GENOMIC DNA]</scope>
    <source>
        <strain evidence="7 8">ST5x</strain>
    </source>
</reference>
<comment type="caution">
    <text evidence="7">The sequence shown here is derived from an EMBL/GenBank/DDBJ whole genome shotgun (WGS) entry which is preliminary data.</text>
</comment>
<evidence type="ECO:0000313" key="8">
    <source>
        <dbReference type="Proteomes" id="UP000239322"/>
    </source>
</evidence>
<evidence type="ECO:0000256" key="1">
    <source>
        <dbReference type="ARBA" id="ARBA00022679"/>
    </source>
</evidence>
<name>A0A2S9PVS4_9ACTN</name>
<keyword evidence="3" id="KW-0418">Kinase</keyword>
<evidence type="ECO:0000256" key="3">
    <source>
        <dbReference type="ARBA" id="ARBA00022777"/>
    </source>
</evidence>
<evidence type="ECO:0000256" key="4">
    <source>
        <dbReference type="ARBA" id="ARBA00022840"/>
    </source>
</evidence>
<dbReference type="RefSeq" id="WP_105869330.1">
    <property type="nucleotide sequence ID" value="NZ_PVLV01000200.1"/>
</dbReference>
<evidence type="ECO:0000313" key="7">
    <source>
        <dbReference type="EMBL" id="PRH78508.1"/>
    </source>
</evidence>
<dbReference type="Pfam" id="PF18085">
    <property type="entry name" value="Mak_N_cap"/>
    <property type="match status" value="1"/>
</dbReference>
<evidence type="ECO:0000256" key="5">
    <source>
        <dbReference type="SAM" id="MobiDB-lite"/>
    </source>
</evidence>
<keyword evidence="4" id="KW-0067">ATP-binding</keyword>
<protein>
    <submittedName>
        <fullName evidence="7">1,4-alpha-glucan branching protein</fullName>
    </submittedName>
</protein>
<dbReference type="Proteomes" id="UP000239322">
    <property type="component" value="Unassembled WGS sequence"/>
</dbReference>
<feature type="domain" description="Maltokinase N-terminal cap" evidence="6">
    <location>
        <begin position="20"/>
        <end position="105"/>
    </location>
</feature>
<dbReference type="InterPro" id="IPR040999">
    <property type="entry name" value="Mak_N_cap"/>
</dbReference>
<accession>A0A2S9PVS4</accession>
<evidence type="ECO:0000256" key="2">
    <source>
        <dbReference type="ARBA" id="ARBA00022741"/>
    </source>
</evidence>